<dbReference type="AlphaFoldDB" id="A0A396INT3"/>
<accession>A0A396INT3</accession>
<protein>
    <submittedName>
        <fullName evidence="3">Putative leucine-rich repeat domain, L domain-containing protein</fullName>
    </submittedName>
</protein>
<organism evidence="3 4">
    <name type="scientific">Medicago truncatula</name>
    <name type="common">Barrel medic</name>
    <name type="synonym">Medicago tribuloides</name>
    <dbReference type="NCBI Taxonomy" id="3880"/>
    <lineage>
        <taxon>Eukaryota</taxon>
        <taxon>Viridiplantae</taxon>
        <taxon>Streptophyta</taxon>
        <taxon>Embryophyta</taxon>
        <taxon>Tracheophyta</taxon>
        <taxon>Spermatophyta</taxon>
        <taxon>Magnoliopsida</taxon>
        <taxon>eudicotyledons</taxon>
        <taxon>Gunneridae</taxon>
        <taxon>Pentapetalae</taxon>
        <taxon>rosids</taxon>
        <taxon>fabids</taxon>
        <taxon>Fabales</taxon>
        <taxon>Fabaceae</taxon>
        <taxon>Papilionoideae</taxon>
        <taxon>50 kb inversion clade</taxon>
        <taxon>NPAAA clade</taxon>
        <taxon>Hologalegina</taxon>
        <taxon>IRL clade</taxon>
        <taxon>Trifolieae</taxon>
        <taxon>Medicago</taxon>
    </lineage>
</organism>
<dbReference type="SUPFAM" id="SSF52047">
    <property type="entry name" value="RNI-like"/>
    <property type="match status" value="1"/>
</dbReference>
<dbReference type="Proteomes" id="UP000265566">
    <property type="component" value="Chromosome 3"/>
</dbReference>
<reference evidence="4" key="1">
    <citation type="journal article" date="2018" name="Nat. Plants">
        <title>Whole-genome landscape of Medicago truncatula symbiotic genes.</title>
        <authorList>
            <person name="Pecrix Y."/>
            <person name="Staton S.E."/>
            <person name="Sallet E."/>
            <person name="Lelandais-Briere C."/>
            <person name="Moreau S."/>
            <person name="Carrere S."/>
            <person name="Blein T."/>
            <person name="Jardinaud M.F."/>
            <person name="Latrasse D."/>
            <person name="Zouine M."/>
            <person name="Zahm M."/>
            <person name="Kreplak J."/>
            <person name="Mayjonade B."/>
            <person name="Satge C."/>
            <person name="Perez M."/>
            <person name="Cauet S."/>
            <person name="Marande W."/>
            <person name="Chantry-Darmon C."/>
            <person name="Lopez-Roques C."/>
            <person name="Bouchez O."/>
            <person name="Berard A."/>
            <person name="Debelle F."/>
            <person name="Munos S."/>
            <person name="Bendahmane A."/>
            <person name="Berges H."/>
            <person name="Niebel A."/>
            <person name="Buitink J."/>
            <person name="Frugier F."/>
            <person name="Benhamed M."/>
            <person name="Crespi M."/>
            <person name="Gouzy J."/>
            <person name="Gamas P."/>
        </authorList>
    </citation>
    <scope>NUCLEOTIDE SEQUENCE [LARGE SCALE GENOMIC DNA]</scope>
    <source>
        <strain evidence="4">cv. Jemalong A17</strain>
    </source>
</reference>
<keyword evidence="1" id="KW-0611">Plant defense</keyword>
<dbReference type="EMBL" id="PSQE01000003">
    <property type="protein sequence ID" value="RHN66970.1"/>
    <property type="molecule type" value="Genomic_DNA"/>
</dbReference>
<dbReference type="InterPro" id="IPR032675">
    <property type="entry name" value="LRR_dom_sf"/>
</dbReference>
<dbReference type="Pfam" id="PF23247">
    <property type="entry name" value="LRR_RPS2"/>
    <property type="match status" value="1"/>
</dbReference>
<comment type="caution">
    <text evidence="3">The sequence shown here is derived from an EMBL/GenBank/DDBJ whole genome shotgun (WGS) entry which is preliminary data.</text>
</comment>
<dbReference type="InterPro" id="IPR057135">
    <property type="entry name" value="At4g27190-like_LRR"/>
</dbReference>
<evidence type="ECO:0000256" key="1">
    <source>
        <dbReference type="ARBA" id="ARBA00022821"/>
    </source>
</evidence>
<gene>
    <name evidence="3" type="ORF">MtrunA17_Chr3g0097611</name>
</gene>
<evidence type="ECO:0000313" key="4">
    <source>
        <dbReference type="Proteomes" id="UP000265566"/>
    </source>
</evidence>
<dbReference type="Gramene" id="rna15097">
    <property type="protein sequence ID" value="RHN66970.1"/>
    <property type="gene ID" value="gene15097"/>
</dbReference>
<name>A0A396INT3_MEDTR</name>
<dbReference type="PANTHER" id="PTHR33463">
    <property type="entry name" value="NB-ARC DOMAIN-CONTAINING PROTEIN-RELATED"/>
    <property type="match status" value="1"/>
</dbReference>
<evidence type="ECO:0000259" key="2">
    <source>
        <dbReference type="Pfam" id="PF23247"/>
    </source>
</evidence>
<proteinExistence type="predicted"/>
<dbReference type="InterPro" id="IPR050905">
    <property type="entry name" value="Plant_NBS-LRR"/>
</dbReference>
<dbReference type="Gene3D" id="3.80.10.10">
    <property type="entry name" value="Ribonuclease Inhibitor"/>
    <property type="match status" value="1"/>
</dbReference>
<dbReference type="PANTHER" id="PTHR33463:SF105">
    <property type="entry name" value="AND NB-ARC DOMAIN DISEASE RESISTANCE PROTEIN, PUTATIVE-RELATED"/>
    <property type="match status" value="1"/>
</dbReference>
<evidence type="ECO:0000313" key="3">
    <source>
        <dbReference type="EMBL" id="RHN66970.1"/>
    </source>
</evidence>
<sequence length="153" mass="17283">MCKIKVITLVNLPRIKSVFILSVASGMLLETLTVKSCDELKHIIVDIGDGSGNDNIVFPQLKELYVENCGKLEYIFGHIDDSDDHQNYNPHLPALKCLKLCRLPSLTGMCTKNYRTTFPPLAVLELINCTQFDIKSIGDFFVKVSTFLSIYFY</sequence>
<feature type="domain" description="Disease resistance protein At4g27190-like leucine-rich repeats" evidence="2">
    <location>
        <begin position="29"/>
        <end position="132"/>
    </location>
</feature>